<sequence>MPNIFNDGQTQHLNSQRAYGWDRTVNTDLAAGTRMVPNSPTQNGLLQTSTNIRIKMNGDVIGMVQSLAVSESRNINKLQAVGQEGVVQAVPSNTNGGQLTVSRIALYDRKMIDVTGINNNDIGVFVTLRQQRVPFEISCETPSNAGEDTVFGDITTYYDCWISSYSKSYSVQSITVAENLTIQYSDLL</sequence>
<evidence type="ECO:0000313" key="2">
    <source>
        <dbReference type="Proteomes" id="UP000009273"/>
    </source>
</evidence>
<dbReference type="KEGG" id="vg:18563396"/>
<accession>G3MBP6</accession>
<reference evidence="1 2" key="1">
    <citation type="submission" date="2011-09" db="EMBL/GenBank/DDBJ databases">
        <authorList>
            <person name="Pope W.H."/>
            <person name="Pedulla M.L."/>
            <person name="Ford M.E."/>
            <person name="Peebles C.L."/>
            <person name="Hatfull G.H."/>
            <person name="Hendrix R.W."/>
        </authorList>
    </citation>
    <scope>NUCLEOTIDE SEQUENCE [LARGE SCALE GENOMIC DNA]</scope>
    <source>
        <strain evidence="1">G</strain>
    </source>
</reference>
<name>G3MBP6_9CAUD</name>
<proteinExistence type="predicted"/>
<keyword evidence="2" id="KW-1185">Reference proteome</keyword>
<dbReference type="RefSeq" id="YP_009015483.1">
    <property type="nucleotide sequence ID" value="NC_023719.1"/>
</dbReference>
<gene>
    <name evidence="1" type="primary">180</name>
    <name evidence="1" type="ORF">G_180</name>
</gene>
<evidence type="ECO:0000313" key="1">
    <source>
        <dbReference type="EMBL" id="AEO93440.1"/>
    </source>
</evidence>
<dbReference type="GeneID" id="18563396"/>
<dbReference type="Proteomes" id="UP000009273">
    <property type="component" value="Segment"/>
</dbReference>
<organism evidence="1 2">
    <name type="scientific">Bacillus phage G</name>
    <dbReference type="NCBI Taxonomy" id="2884420"/>
    <lineage>
        <taxon>Viruses</taxon>
        <taxon>Duplodnaviria</taxon>
        <taxon>Heunggongvirae</taxon>
        <taxon>Uroviricota</taxon>
        <taxon>Caudoviricetes</taxon>
        <taxon>Donellivirus</taxon>
        <taxon>Donellivirus gee</taxon>
    </lineage>
</organism>
<protein>
    <submittedName>
        <fullName evidence="1">Gp180</fullName>
    </submittedName>
</protein>
<dbReference type="EMBL" id="JN638751">
    <property type="protein sequence ID" value="AEO93440.1"/>
    <property type="molecule type" value="Genomic_DNA"/>
</dbReference>